<evidence type="ECO:0000256" key="2">
    <source>
        <dbReference type="ARBA" id="ARBA00022475"/>
    </source>
</evidence>
<dbReference type="Proteomes" id="UP000693972">
    <property type="component" value="Unassembled WGS sequence"/>
</dbReference>
<evidence type="ECO:0000256" key="3">
    <source>
        <dbReference type="ARBA" id="ARBA00022692"/>
    </source>
</evidence>
<feature type="transmembrane region" description="Helical" evidence="6">
    <location>
        <begin position="50"/>
        <end position="73"/>
    </location>
</feature>
<evidence type="ECO:0000256" key="4">
    <source>
        <dbReference type="ARBA" id="ARBA00022989"/>
    </source>
</evidence>
<keyword evidence="4 6" id="KW-1133">Transmembrane helix</keyword>
<keyword evidence="8" id="KW-1185">Reference proteome</keyword>
<evidence type="ECO:0000256" key="6">
    <source>
        <dbReference type="SAM" id="Phobius"/>
    </source>
</evidence>
<evidence type="ECO:0000313" key="7">
    <source>
        <dbReference type="EMBL" id="QXL90139.1"/>
    </source>
</evidence>
<reference evidence="7 8" key="1">
    <citation type="submission" date="2021-07" db="EMBL/GenBank/DDBJ databases">
        <title>Karlodiniumbacter phycospheric gen. nov., sp. nov., a phycosphere bacterium isolated from karlodinium veneficum.</title>
        <authorList>
            <person name="Peng Y."/>
            <person name="Jiang L."/>
            <person name="Lee J."/>
        </authorList>
    </citation>
    <scope>NUCLEOTIDE SEQUENCE</scope>
    <source>
        <strain evidence="7 8">N5</strain>
    </source>
</reference>
<feature type="transmembrane region" description="Helical" evidence="6">
    <location>
        <begin position="245"/>
        <end position="265"/>
    </location>
</feature>
<dbReference type="CDD" id="cd06580">
    <property type="entry name" value="TM_PBP1_transp_TpRbsC_like"/>
    <property type="match status" value="1"/>
</dbReference>
<keyword evidence="3 6" id="KW-0812">Transmembrane</keyword>
<feature type="transmembrane region" description="Helical" evidence="6">
    <location>
        <begin position="7"/>
        <end position="30"/>
    </location>
</feature>
<accession>A0A975U0L0</accession>
<feature type="transmembrane region" description="Helical" evidence="6">
    <location>
        <begin position="325"/>
        <end position="345"/>
    </location>
</feature>
<protein>
    <submittedName>
        <fullName evidence="7">ABC transporter permease</fullName>
    </submittedName>
</protein>
<evidence type="ECO:0000256" key="5">
    <source>
        <dbReference type="ARBA" id="ARBA00023136"/>
    </source>
</evidence>
<dbReference type="EMBL" id="JAIMBW010000001">
    <property type="protein sequence ID" value="MBY4894926.1"/>
    <property type="molecule type" value="Genomic_DNA"/>
</dbReference>
<organism evidence="7">
    <name type="scientific">Gymnodinialimonas phycosphaerae</name>
    <dbReference type="NCBI Taxonomy" id="2841589"/>
    <lineage>
        <taxon>Bacteria</taxon>
        <taxon>Pseudomonadati</taxon>
        <taxon>Pseudomonadota</taxon>
        <taxon>Alphaproteobacteria</taxon>
        <taxon>Rhodobacterales</taxon>
        <taxon>Paracoccaceae</taxon>
        <taxon>Gymnodinialimonas</taxon>
    </lineage>
</organism>
<feature type="transmembrane region" description="Helical" evidence="6">
    <location>
        <begin position="138"/>
        <end position="157"/>
    </location>
</feature>
<feature type="transmembrane region" description="Helical" evidence="6">
    <location>
        <begin position="108"/>
        <end position="126"/>
    </location>
</feature>
<dbReference type="EMBL" id="CP078073">
    <property type="protein sequence ID" value="QXL90139.1"/>
    <property type="molecule type" value="Genomic_DNA"/>
</dbReference>
<gene>
    <name evidence="7" type="ORF">KUL25_19380</name>
</gene>
<keyword evidence="2" id="KW-1003">Cell membrane</keyword>
<sequence>MPMWADVTLIPLISVILALLVSGLVVYFLIGENPFAAMRIMVNGAFGSAYGWGYTLFYTTNFIFTGLGVAVAFHARLFNIGGEGQAYVAGLGAAIVCLLMPWPHWSLALLATTAMTALFGAAWAAIPAYLQAKRGSHIVITTIMFNFIAASLMIYMLNNVFTIPGSAETASIRFPEATHLPNAGEFAGFLGFRASTPLNISFFLALLAAVFVWILIWRTRLGYEIRAFGHSETAAVYAGISPVKITMIAMLISGALVGLMAVNAVQGESEQLRLDFVGGAGFVGIAVALMGRSHPVGVCLAALLFGMLYQGGAELAFEMPAVSREMILVIQALVILFTGALDNMVRMPIEKLFLALRPKGS</sequence>
<keyword evidence="5 6" id="KW-0472">Membrane</keyword>
<comment type="subcellular location">
    <subcellularLocation>
        <location evidence="1">Cell membrane</location>
        <topology evidence="1">Multi-pass membrane protein</topology>
    </subcellularLocation>
</comment>
<feature type="transmembrane region" description="Helical" evidence="6">
    <location>
        <begin position="296"/>
        <end position="313"/>
    </location>
</feature>
<feature type="transmembrane region" description="Helical" evidence="6">
    <location>
        <begin position="271"/>
        <end position="289"/>
    </location>
</feature>
<evidence type="ECO:0000313" key="8">
    <source>
        <dbReference type="Proteomes" id="UP000693972"/>
    </source>
</evidence>
<feature type="transmembrane region" description="Helical" evidence="6">
    <location>
        <begin position="198"/>
        <end position="217"/>
    </location>
</feature>
<evidence type="ECO:0000256" key="1">
    <source>
        <dbReference type="ARBA" id="ARBA00004651"/>
    </source>
</evidence>
<dbReference type="GO" id="GO:0022857">
    <property type="term" value="F:transmembrane transporter activity"/>
    <property type="evidence" value="ECO:0007669"/>
    <property type="project" value="InterPro"/>
</dbReference>
<dbReference type="RefSeq" id="WP_257894908.1">
    <property type="nucleotide sequence ID" value="NZ_JAIMBW010000001.1"/>
</dbReference>
<dbReference type="PANTHER" id="PTHR47089">
    <property type="entry name" value="ABC TRANSPORTER, PERMEASE PROTEIN"/>
    <property type="match status" value="1"/>
</dbReference>
<dbReference type="AlphaFoldDB" id="A0A975U0L0"/>
<dbReference type="GO" id="GO:0005886">
    <property type="term" value="C:plasma membrane"/>
    <property type="evidence" value="ECO:0007669"/>
    <property type="project" value="UniProtKB-SubCell"/>
</dbReference>
<feature type="transmembrane region" description="Helical" evidence="6">
    <location>
        <begin position="85"/>
        <end position="102"/>
    </location>
</feature>
<dbReference type="PANTHER" id="PTHR47089:SF1">
    <property type="entry name" value="GUANOSINE ABC TRANSPORTER PERMEASE PROTEIN NUPP"/>
    <property type="match status" value="1"/>
</dbReference>
<name>A0A975U0L0_9RHOB</name>
<proteinExistence type="predicted"/>
<dbReference type="InterPro" id="IPR001851">
    <property type="entry name" value="ABC_transp_permease"/>
</dbReference>
<dbReference type="Pfam" id="PF02653">
    <property type="entry name" value="BPD_transp_2"/>
    <property type="match status" value="1"/>
</dbReference>